<comment type="caution">
    <text evidence="2">The sequence shown here is derived from an EMBL/GenBank/DDBJ whole genome shotgun (WGS) entry which is preliminary data.</text>
</comment>
<evidence type="ECO:0000256" key="1">
    <source>
        <dbReference type="SAM" id="MobiDB-lite"/>
    </source>
</evidence>
<dbReference type="Pfam" id="PF04759">
    <property type="entry name" value="DUF617"/>
    <property type="match status" value="1"/>
</dbReference>
<evidence type="ECO:0000313" key="3">
    <source>
        <dbReference type="Proteomes" id="UP000036987"/>
    </source>
</evidence>
<evidence type="ECO:0008006" key="4">
    <source>
        <dbReference type="Google" id="ProtNLM"/>
    </source>
</evidence>
<gene>
    <name evidence="2" type="ORF">ZOSMA_56G00300</name>
</gene>
<dbReference type="GO" id="GO:0010274">
    <property type="term" value="P:hydrotropism"/>
    <property type="evidence" value="ECO:0007669"/>
    <property type="project" value="InterPro"/>
</dbReference>
<dbReference type="Proteomes" id="UP000036987">
    <property type="component" value="Unassembled WGS sequence"/>
</dbReference>
<sequence length="260" mass="28548">METKENKSSTKIGETFVSEIDTDEVYENPSPLIQRTPAPPPSGNIRSAPTRRLSFNSTLMHSILPTCLFPAYPSLNSPSSASSSSSRRRHLTGTLFGPRNGRVTFAIQSDQSSPPGLMLELAFQTADLVQEMATGTVRILLECEKKTEMGFYSLWDEPVWTMYCNGMRTGHASSRKWGECDKHIFDKIGTVSAGAGVLPPMSPFPKMGADINTGSDEGMETMFMRGKFERIVGSKDSDAFHMMSPDGTTGSELSIFLLRL</sequence>
<dbReference type="OMA" id="LFQEPVW"/>
<evidence type="ECO:0000313" key="2">
    <source>
        <dbReference type="EMBL" id="KMZ60799.1"/>
    </source>
</evidence>
<accession>A0A0K9NVL1</accession>
<dbReference type="AlphaFoldDB" id="A0A0K9NVL1"/>
<protein>
    <recommendedName>
        <fullName evidence="4">Protein MIZU-KUSSEI 1</fullName>
    </recommendedName>
</protein>
<dbReference type="STRING" id="29655.A0A0K9NVL1"/>
<reference evidence="3" key="1">
    <citation type="journal article" date="2016" name="Nature">
        <title>The genome of the seagrass Zostera marina reveals angiosperm adaptation to the sea.</title>
        <authorList>
            <person name="Olsen J.L."/>
            <person name="Rouze P."/>
            <person name="Verhelst B."/>
            <person name="Lin Y.-C."/>
            <person name="Bayer T."/>
            <person name="Collen J."/>
            <person name="Dattolo E."/>
            <person name="De Paoli E."/>
            <person name="Dittami S."/>
            <person name="Maumus F."/>
            <person name="Michel G."/>
            <person name="Kersting A."/>
            <person name="Lauritano C."/>
            <person name="Lohaus R."/>
            <person name="Toepel M."/>
            <person name="Tonon T."/>
            <person name="Vanneste K."/>
            <person name="Amirebrahimi M."/>
            <person name="Brakel J."/>
            <person name="Bostroem C."/>
            <person name="Chovatia M."/>
            <person name="Grimwood J."/>
            <person name="Jenkins J.W."/>
            <person name="Jueterbock A."/>
            <person name="Mraz A."/>
            <person name="Stam W.T."/>
            <person name="Tice H."/>
            <person name="Bornberg-Bauer E."/>
            <person name="Green P.J."/>
            <person name="Pearson G.A."/>
            <person name="Procaccini G."/>
            <person name="Duarte C.M."/>
            <person name="Schmutz J."/>
            <person name="Reusch T.B.H."/>
            <person name="Van de Peer Y."/>
        </authorList>
    </citation>
    <scope>NUCLEOTIDE SEQUENCE [LARGE SCALE GENOMIC DNA]</scope>
    <source>
        <strain evidence="3">cv. Finnish</strain>
    </source>
</reference>
<keyword evidence="3" id="KW-1185">Reference proteome</keyword>
<dbReference type="PANTHER" id="PTHR31696">
    <property type="entry name" value="PROTEIN MIZU-KUSSEI 1"/>
    <property type="match status" value="1"/>
</dbReference>
<organism evidence="2 3">
    <name type="scientific">Zostera marina</name>
    <name type="common">Eelgrass</name>
    <dbReference type="NCBI Taxonomy" id="29655"/>
    <lineage>
        <taxon>Eukaryota</taxon>
        <taxon>Viridiplantae</taxon>
        <taxon>Streptophyta</taxon>
        <taxon>Embryophyta</taxon>
        <taxon>Tracheophyta</taxon>
        <taxon>Spermatophyta</taxon>
        <taxon>Magnoliopsida</taxon>
        <taxon>Liliopsida</taxon>
        <taxon>Zosteraceae</taxon>
        <taxon>Zostera</taxon>
    </lineage>
</organism>
<dbReference type="InterPro" id="IPR006460">
    <property type="entry name" value="MIZ1-like_pln"/>
</dbReference>
<name>A0A0K9NVL1_ZOSMR</name>
<dbReference type="PANTHER" id="PTHR31696:SF71">
    <property type="entry name" value="PROTEIN MIZU-KUSSEI 1"/>
    <property type="match status" value="1"/>
</dbReference>
<proteinExistence type="predicted"/>
<dbReference type="EMBL" id="LFYR01001565">
    <property type="protein sequence ID" value="KMZ60799.1"/>
    <property type="molecule type" value="Genomic_DNA"/>
</dbReference>
<dbReference type="OrthoDB" id="1859415at2759"/>
<feature type="region of interest" description="Disordered" evidence="1">
    <location>
        <begin position="1"/>
        <end position="49"/>
    </location>
</feature>
<dbReference type="NCBIfam" id="TIGR01570">
    <property type="entry name" value="A_thal_3588"/>
    <property type="match status" value="1"/>
</dbReference>